<sequence>MSAPTEPSSTMSAQEPASSSSAMSGDDSGSEN</sequence>
<accession>A0A841KEZ6</accession>
<evidence type="ECO:0000256" key="1">
    <source>
        <dbReference type="SAM" id="MobiDB-lite"/>
    </source>
</evidence>
<evidence type="ECO:0000313" key="3">
    <source>
        <dbReference type="Proteomes" id="UP000560000"/>
    </source>
</evidence>
<organism evidence="2 3">
    <name type="scientific">Oleiagrimonas soli</name>
    <dbReference type="NCBI Taxonomy" id="1543381"/>
    <lineage>
        <taxon>Bacteria</taxon>
        <taxon>Pseudomonadati</taxon>
        <taxon>Pseudomonadota</taxon>
        <taxon>Gammaproteobacteria</taxon>
        <taxon>Lysobacterales</taxon>
        <taxon>Rhodanobacteraceae</taxon>
        <taxon>Oleiagrimonas</taxon>
    </lineage>
</organism>
<dbReference type="AlphaFoldDB" id="A0A841KEZ6"/>
<name>A0A841KEZ6_9GAMM</name>
<dbReference type="EMBL" id="JACHET010000001">
    <property type="protein sequence ID" value="MBB6183550.1"/>
    <property type="molecule type" value="Genomic_DNA"/>
</dbReference>
<proteinExistence type="predicted"/>
<dbReference type="Proteomes" id="UP000560000">
    <property type="component" value="Unassembled WGS sequence"/>
</dbReference>
<comment type="caution">
    <text evidence="2">The sequence shown here is derived from an EMBL/GenBank/DDBJ whole genome shotgun (WGS) entry which is preliminary data.</text>
</comment>
<gene>
    <name evidence="2" type="ORF">HNQ86_000895</name>
</gene>
<reference evidence="2 3" key="1">
    <citation type="submission" date="2020-08" db="EMBL/GenBank/DDBJ databases">
        <title>Genomic Encyclopedia of Type Strains, Phase IV (KMG-IV): sequencing the most valuable type-strain genomes for metagenomic binning, comparative biology and taxonomic classification.</title>
        <authorList>
            <person name="Goeker M."/>
        </authorList>
    </citation>
    <scope>NUCLEOTIDE SEQUENCE [LARGE SCALE GENOMIC DNA]</scope>
    <source>
        <strain evidence="2 3">DSM 107085</strain>
    </source>
</reference>
<feature type="compositionally biased region" description="Low complexity" evidence="1">
    <location>
        <begin position="8"/>
        <end position="32"/>
    </location>
</feature>
<feature type="region of interest" description="Disordered" evidence="1">
    <location>
        <begin position="1"/>
        <end position="32"/>
    </location>
</feature>
<protein>
    <submittedName>
        <fullName evidence="2">Uncharacterized protein</fullName>
    </submittedName>
</protein>
<evidence type="ECO:0000313" key="2">
    <source>
        <dbReference type="EMBL" id="MBB6183550.1"/>
    </source>
</evidence>